<accession>A0A0R3BNU4</accession>
<comment type="caution">
    <text evidence="1">The sequence shown here is derived from an EMBL/GenBank/DDBJ whole genome shotgun (WGS) entry which is preliminary data.</text>
</comment>
<dbReference type="AlphaFoldDB" id="A0A0R3BNU4"/>
<protein>
    <submittedName>
        <fullName evidence="1">Uncharacterized protein</fullName>
    </submittedName>
</protein>
<evidence type="ECO:0000313" key="1">
    <source>
        <dbReference type="EMBL" id="KRP86943.1"/>
    </source>
</evidence>
<dbReference type="Proteomes" id="UP000051380">
    <property type="component" value="Unassembled WGS sequence"/>
</dbReference>
<dbReference type="EMBL" id="LJYF01000048">
    <property type="protein sequence ID" value="KRP86943.1"/>
    <property type="molecule type" value="Genomic_DNA"/>
</dbReference>
<organism evidence="1 2">
    <name type="scientific">Bradyrhizobium yuanmingense</name>
    <dbReference type="NCBI Taxonomy" id="108015"/>
    <lineage>
        <taxon>Bacteria</taxon>
        <taxon>Pseudomonadati</taxon>
        <taxon>Pseudomonadota</taxon>
        <taxon>Alphaproteobacteria</taxon>
        <taxon>Hyphomicrobiales</taxon>
        <taxon>Nitrobacteraceae</taxon>
        <taxon>Bradyrhizobium</taxon>
    </lineage>
</organism>
<proteinExistence type="predicted"/>
<reference evidence="1 2" key="1">
    <citation type="submission" date="2015-09" db="EMBL/GenBank/DDBJ databases">
        <title>Draft Genome Sequence of the Strain BR 3267 (Bradyrhizobium yuanmingense) recommended as inoculant for cowpea in Brazil.</title>
        <authorList>
            <person name="Simoes-Araujo J.L."/>
            <person name="Zilli J.E."/>
        </authorList>
    </citation>
    <scope>NUCLEOTIDE SEQUENCE [LARGE SCALE GENOMIC DNA]</scope>
    <source>
        <strain evidence="1 2">BR3267</strain>
    </source>
</reference>
<name>A0A0R3BNU4_9BRAD</name>
<evidence type="ECO:0000313" key="2">
    <source>
        <dbReference type="Proteomes" id="UP000051380"/>
    </source>
</evidence>
<sequence>MELMAVKCQGDIVFDARMNKAPSLHLARMNPDRRNEHAIYCNVTRPLPVRNCLVEVLKLSVRSKSYLLKNEDFLFGSLDFGYGIQPTVCILTTLDDESSCHPAGNLHAGAAMKVSVIPEGTCRMLVGDVDPIQLRSLGVTRILLWPYLQENVIAVAGRGGVQPVCVKIGDIEAEITVMVSRMWILRVMMRHIWQFVRQADEKRITRSCANGGANEIAVIGAKLNITPCDFLPLRVLDNELVGGALVCRSDDSRFMKIGKAKASDELFDPSLTLLRIARVGGTRVRDRHLRAS</sequence>
<gene>
    <name evidence="1" type="ORF">AOQ72_02925</name>
</gene>